<comment type="similarity">
    <text evidence="2">Belongs to the TsaE family.</text>
</comment>
<keyword evidence="4" id="KW-0963">Cytoplasm</keyword>
<reference evidence="11 12" key="1">
    <citation type="journal article" date="2021" name="Arch. Microbiol.">
        <title>Harenicola maris gen. nov., sp. nov. isolated from the Sea of Japan shallow sediments.</title>
        <authorList>
            <person name="Romanenko L.A."/>
            <person name="Kurilenko V.V."/>
            <person name="Chernysheva N.Y."/>
            <person name="Tekutyeva L.A."/>
            <person name="Velansky P.V."/>
            <person name="Svetashev V.I."/>
            <person name="Isaeva M.P."/>
        </authorList>
    </citation>
    <scope>NUCLEOTIDE SEQUENCE [LARGE SCALE GENOMIC DNA]</scope>
    <source>
        <strain evidence="11 12">KMM 3653</strain>
    </source>
</reference>
<dbReference type="Pfam" id="PF02367">
    <property type="entry name" value="TsaE"/>
    <property type="match status" value="1"/>
</dbReference>
<evidence type="ECO:0000256" key="3">
    <source>
        <dbReference type="ARBA" id="ARBA00019010"/>
    </source>
</evidence>
<evidence type="ECO:0000256" key="1">
    <source>
        <dbReference type="ARBA" id="ARBA00004496"/>
    </source>
</evidence>
<keyword evidence="6" id="KW-0479">Metal-binding</keyword>
<evidence type="ECO:0000256" key="4">
    <source>
        <dbReference type="ARBA" id="ARBA00022490"/>
    </source>
</evidence>
<dbReference type="NCBIfam" id="TIGR00150">
    <property type="entry name" value="T6A_YjeE"/>
    <property type="match status" value="1"/>
</dbReference>
<keyword evidence="5" id="KW-0819">tRNA processing</keyword>
<dbReference type="GO" id="GO:0005737">
    <property type="term" value="C:cytoplasm"/>
    <property type="evidence" value="ECO:0007669"/>
    <property type="project" value="UniProtKB-SubCell"/>
</dbReference>
<evidence type="ECO:0000256" key="8">
    <source>
        <dbReference type="ARBA" id="ARBA00022840"/>
    </source>
</evidence>
<evidence type="ECO:0000256" key="9">
    <source>
        <dbReference type="ARBA" id="ARBA00022842"/>
    </source>
</evidence>
<dbReference type="GO" id="GO:0002949">
    <property type="term" value="P:tRNA threonylcarbamoyladenosine modification"/>
    <property type="evidence" value="ECO:0007669"/>
    <property type="project" value="InterPro"/>
</dbReference>
<evidence type="ECO:0000256" key="10">
    <source>
        <dbReference type="ARBA" id="ARBA00032441"/>
    </source>
</evidence>
<dbReference type="PANTHER" id="PTHR33540:SF2">
    <property type="entry name" value="TRNA THREONYLCARBAMOYLADENOSINE BIOSYNTHESIS PROTEIN TSAE"/>
    <property type="match status" value="1"/>
</dbReference>
<evidence type="ECO:0000256" key="7">
    <source>
        <dbReference type="ARBA" id="ARBA00022741"/>
    </source>
</evidence>
<proteinExistence type="inferred from homology"/>
<comment type="caution">
    <text evidence="11">The sequence shown here is derived from an EMBL/GenBank/DDBJ whole genome shotgun (WGS) entry which is preliminary data.</text>
</comment>
<dbReference type="GO" id="GO:0046872">
    <property type="term" value="F:metal ion binding"/>
    <property type="evidence" value="ECO:0007669"/>
    <property type="project" value="UniProtKB-KW"/>
</dbReference>
<evidence type="ECO:0000256" key="5">
    <source>
        <dbReference type="ARBA" id="ARBA00022694"/>
    </source>
</evidence>
<dbReference type="InterPro" id="IPR003442">
    <property type="entry name" value="T6A_TsaE"/>
</dbReference>
<dbReference type="AlphaFoldDB" id="A0AAP2G7Y0"/>
<dbReference type="Gene3D" id="3.40.50.300">
    <property type="entry name" value="P-loop containing nucleotide triphosphate hydrolases"/>
    <property type="match status" value="1"/>
</dbReference>
<comment type="subcellular location">
    <subcellularLocation>
        <location evidence="1">Cytoplasm</location>
    </subcellularLocation>
</comment>
<gene>
    <name evidence="11" type="primary">tsaE</name>
    <name evidence="11" type="ORF">IV417_09970</name>
</gene>
<sequence>MQNTQTLPLPDAEATADMARRLAALAAPGDTYLLEGPIGAGKSHFARAFIKHLMHLAGQPEEDIPSPTFTLVQTYEIGEGEVWHADLYRLTGPDDCWELGFDTAFGSAICLIEWPDRLGPDAPETALTLRFEPLENDAGRILHLSASAPLWNTRLQKITGQ</sequence>
<dbReference type="Proteomes" id="UP001315686">
    <property type="component" value="Unassembled WGS sequence"/>
</dbReference>
<name>A0AAP2G7Y0_9RHOB</name>
<evidence type="ECO:0000313" key="12">
    <source>
        <dbReference type="Proteomes" id="UP001315686"/>
    </source>
</evidence>
<evidence type="ECO:0000256" key="2">
    <source>
        <dbReference type="ARBA" id="ARBA00007599"/>
    </source>
</evidence>
<dbReference type="GO" id="GO:0005524">
    <property type="term" value="F:ATP binding"/>
    <property type="evidence" value="ECO:0007669"/>
    <property type="project" value="UniProtKB-KW"/>
</dbReference>
<dbReference type="SUPFAM" id="SSF52540">
    <property type="entry name" value="P-loop containing nucleoside triphosphate hydrolases"/>
    <property type="match status" value="1"/>
</dbReference>
<evidence type="ECO:0000256" key="6">
    <source>
        <dbReference type="ARBA" id="ARBA00022723"/>
    </source>
</evidence>
<keyword evidence="12" id="KW-1185">Reference proteome</keyword>
<accession>A0AAP2G7Y0</accession>
<dbReference type="RefSeq" id="WP_327793941.1">
    <property type="nucleotide sequence ID" value="NZ_JADQAZ010000002.1"/>
</dbReference>
<protein>
    <recommendedName>
        <fullName evidence="3">tRNA threonylcarbamoyladenosine biosynthesis protein TsaE</fullName>
    </recommendedName>
    <alternativeName>
        <fullName evidence="10">t(6)A37 threonylcarbamoyladenosine biosynthesis protein TsaE</fullName>
    </alternativeName>
</protein>
<evidence type="ECO:0000313" key="11">
    <source>
        <dbReference type="EMBL" id="MBT0957716.1"/>
    </source>
</evidence>
<dbReference type="InterPro" id="IPR027417">
    <property type="entry name" value="P-loop_NTPase"/>
</dbReference>
<organism evidence="11 12">
    <name type="scientific">Harenicola maris</name>
    <dbReference type="NCBI Taxonomy" id="2841044"/>
    <lineage>
        <taxon>Bacteria</taxon>
        <taxon>Pseudomonadati</taxon>
        <taxon>Pseudomonadota</taxon>
        <taxon>Alphaproteobacteria</taxon>
        <taxon>Rhodobacterales</taxon>
        <taxon>Paracoccaceae</taxon>
        <taxon>Harenicola</taxon>
    </lineage>
</organism>
<keyword evidence="9" id="KW-0460">Magnesium</keyword>
<dbReference type="PANTHER" id="PTHR33540">
    <property type="entry name" value="TRNA THREONYLCARBAMOYLADENOSINE BIOSYNTHESIS PROTEIN TSAE"/>
    <property type="match status" value="1"/>
</dbReference>
<keyword evidence="8" id="KW-0067">ATP-binding</keyword>
<dbReference type="EMBL" id="JADQAZ010000002">
    <property type="protein sequence ID" value="MBT0957716.1"/>
    <property type="molecule type" value="Genomic_DNA"/>
</dbReference>
<keyword evidence="7" id="KW-0547">Nucleotide-binding</keyword>